<evidence type="ECO:0000256" key="5">
    <source>
        <dbReference type="ARBA" id="ARBA00022801"/>
    </source>
</evidence>
<dbReference type="GO" id="GO:0050380">
    <property type="term" value="F:undecaprenyl-diphosphatase activity"/>
    <property type="evidence" value="ECO:0007669"/>
    <property type="project" value="UniProtKB-EC"/>
</dbReference>
<evidence type="ECO:0000313" key="12">
    <source>
        <dbReference type="EMBL" id="QCF27030.1"/>
    </source>
</evidence>
<keyword evidence="13" id="KW-1185">Reference proteome</keyword>
<dbReference type="EC" id="3.6.1.27" evidence="2"/>
<evidence type="ECO:0000256" key="9">
    <source>
        <dbReference type="ARBA" id="ARBA00047594"/>
    </source>
</evidence>
<dbReference type="Proteomes" id="UP000298049">
    <property type="component" value="Chromosome"/>
</dbReference>
<dbReference type="SMART" id="SM00014">
    <property type="entry name" value="acidPPc"/>
    <property type="match status" value="1"/>
</dbReference>
<sequence>MPPDRATRLFEWVDHHEYQVCSRINRSLRYRPLRSYFSTVSKLGDGWIWYLLILGMPLADPLDGALVALQCTLTGLCCTLLYKLLKRRLSRERPFISFPTIHCAVPPLDRYSFPSGHTLHAVCFSLVIYSNYPALGLALIPFTLSVMASRVVLGLHYPSDVAAGAIIGAALALVSQHNLQPWLLSALV</sequence>
<dbReference type="Pfam" id="PF01569">
    <property type="entry name" value="PAP2"/>
    <property type="match status" value="1"/>
</dbReference>
<feature type="transmembrane region" description="Helical" evidence="10">
    <location>
        <begin position="119"/>
        <end position="143"/>
    </location>
</feature>
<keyword evidence="4 10" id="KW-0812">Transmembrane</keyword>
<gene>
    <name evidence="12" type="ORF">soil367_14420</name>
</gene>
<evidence type="ECO:0000256" key="1">
    <source>
        <dbReference type="ARBA" id="ARBA00004651"/>
    </source>
</evidence>
<evidence type="ECO:0000259" key="11">
    <source>
        <dbReference type="SMART" id="SM00014"/>
    </source>
</evidence>
<evidence type="ECO:0000256" key="7">
    <source>
        <dbReference type="ARBA" id="ARBA00023136"/>
    </source>
</evidence>
<evidence type="ECO:0000256" key="6">
    <source>
        <dbReference type="ARBA" id="ARBA00022989"/>
    </source>
</evidence>
<proteinExistence type="predicted"/>
<evidence type="ECO:0000256" key="8">
    <source>
        <dbReference type="ARBA" id="ARBA00032707"/>
    </source>
</evidence>
<dbReference type="RefSeq" id="WP_136549737.1">
    <property type="nucleotide sequence ID" value="NZ_CP031093.1"/>
</dbReference>
<keyword evidence="5" id="KW-0378">Hydrolase</keyword>
<feature type="transmembrane region" description="Helical" evidence="10">
    <location>
        <begin position="36"/>
        <end position="59"/>
    </location>
</feature>
<dbReference type="SUPFAM" id="SSF48317">
    <property type="entry name" value="Acid phosphatase/Vanadium-dependent haloperoxidase"/>
    <property type="match status" value="1"/>
</dbReference>
<evidence type="ECO:0000256" key="10">
    <source>
        <dbReference type="SAM" id="Phobius"/>
    </source>
</evidence>
<keyword evidence="7 10" id="KW-0472">Membrane</keyword>
<dbReference type="AlphaFoldDB" id="A0A4V1D907"/>
<dbReference type="EMBL" id="CP031093">
    <property type="protein sequence ID" value="QCF27030.1"/>
    <property type="molecule type" value="Genomic_DNA"/>
</dbReference>
<dbReference type="CDD" id="cd01610">
    <property type="entry name" value="PAP2_like"/>
    <property type="match status" value="1"/>
</dbReference>
<feature type="domain" description="Phosphatidic acid phosphatase type 2/haloperoxidase" evidence="11">
    <location>
        <begin position="66"/>
        <end position="176"/>
    </location>
</feature>
<protein>
    <recommendedName>
        <fullName evidence="2">undecaprenyl-diphosphate phosphatase</fullName>
        <ecNumber evidence="2">3.6.1.27</ecNumber>
    </recommendedName>
    <alternativeName>
        <fullName evidence="8">Undecaprenyl pyrophosphate phosphatase</fullName>
    </alternativeName>
</protein>
<organism evidence="12 13">
    <name type="scientific">Hydrocarboniclastica marina</name>
    <dbReference type="NCBI Taxonomy" id="2259620"/>
    <lineage>
        <taxon>Bacteria</taxon>
        <taxon>Pseudomonadati</taxon>
        <taxon>Pseudomonadota</taxon>
        <taxon>Gammaproteobacteria</taxon>
        <taxon>Alteromonadales</taxon>
        <taxon>Alteromonadaceae</taxon>
        <taxon>Hydrocarboniclastica</taxon>
    </lineage>
</organism>
<evidence type="ECO:0000256" key="3">
    <source>
        <dbReference type="ARBA" id="ARBA00022475"/>
    </source>
</evidence>
<evidence type="ECO:0000313" key="13">
    <source>
        <dbReference type="Proteomes" id="UP000298049"/>
    </source>
</evidence>
<dbReference type="OrthoDB" id="9780507at2"/>
<comment type="catalytic activity">
    <reaction evidence="9">
        <text>di-trans,octa-cis-undecaprenyl diphosphate + H2O = di-trans,octa-cis-undecaprenyl phosphate + phosphate + H(+)</text>
        <dbReference type="Rhea" id="RHEA:28094"/>
        <dbReference type="ChEBI" id="CHEBI:15377"/>
        <dbReference type="ChEBI" id="CHEBI:15378"/>
        <dbReference type="ChEBI" id="CHEBI:43474"/>
        <dbReference type="ChEBI" id="CHEBI:58405"/>
        <dbReference type="ChEBI" id="CHEBI:60392"/>
        <dbReference type="EC" id="3.6.1.27"/>
    </reaction>
</comment>
<keyword evidence="6 10" id="KW-1133">Transmembrane helix</keyword>
<accession>A0A4V1D907</accession>
<name>A0A4V1D907_9ALTE</name>
<dbReference type="Gene3D" id="1.20.144.10">
    <property type="entry name" value="Phosphatidic acid phosphatase type 2/haloperoxidase"/>
    <property type="match status" value="1"/>
</dbReference>
<dbReference type="InterPro" id="IPR036938">
    <property type="entry name" value="PAP2/HPO_sf"/>
</dbReference>
<dbReference type="KEGG" id="hmi:soil367_14420"/>
<reference evidence="12 13" key="1">
    <citation type="submission" date="2018-07" db="EMBL/GenBank/DDBJ databases">
        <title>Marsedoiliclastica nanhaica gen. nov. sp. nov., a novel marine hydrocarbonoclastic bacterium isolated from an in-situ enriched hydrocarbon-degrading consortium in deep-sea sediment.</title>
        <authorList>
            <person name="Dong C."/>
            <person name="Ma T."/>
            <person name="Liu R."/>
            <person name="Shao Z."/>
        </authorList>
    </citation>
    <scope>NUCLEOTIDE SEQUENCE [LARGE SCALE GENOMIC DNA]</scope>
    <source>
        <strain evidence="13">soil36-7</strain>
    </source>
</reference>
<evidence type="ECO:0000256" key="4">
    <source>
        <dbReference type="ARBA" id="ARBA00022692"/>
    </source>
</evidence>
<evidence type="ECO:0000256" key="2">
    <source>
        <dbReference type="ARBA" id="ARBA00012374"/>
    </source>
</evidence>
<dbReference type="PANTHER" id="PTHR14969">
    <property type="entry name" value="SPHINGOSINE-1-PHOSPHATE PHOSPHOHYDROLASE"/>
    <property type="match status" value="1"/>
</dbReference>
<keyword evidence="3" id="KW-1003">Cell membrane</keyword>
<dbReference type="InterPro" id="IPR000326">
    <property type="entry name" value="PAP2/HPO"/>
</dbReference>
<comment type="subcellular location">
    <subcellularLocation>
        <location evidence="1">Cell membrane</location>
        <topology evidence="1">Multi-pass membrane protein</topology>
    </subcellularLocation>
</comment>
<dbReference type="PANTHER" id="PTHR14969:SF62">
    <property type="entry name" value="DECAPRENYLPHOSPHORYL-5-PHOSPHORIBOSE PHOSPHATASE RV3807C-RELATED"/>
    <property type="match status" value="1"/>
</dbReference>
<dbReference type="GO" id="GO:0005886">
    <property type="term" value="C:plasma membrane"/>
    <property type="evidence" value="ECO:0007669"/>
    <property type="project" value="UniProtKB-SubCell"/>
</dbReference>
<feature type="transmembrane region" description="Helical" evidence="10">
    <location>
        <begin position="155"/>
        <end position="174"/>
    </location>
</feature>